<evidence type="ECO:0000313" key="4">
    <source>
        <dbReference type="Proteomes" id="UP000199707"/>
    </source>
</evidence>
<keyword evidence="1" id="KW-1133">Transmembrane helix</keyword>
<organism evidence="3 4">
    <name type="scientific">Mycolicibacterium fluoranthenivorans</name>
    <dbReference type="NCBI Taxonomy" id="258505"/>
    <lineage>
        <taxon>Bacteria</taxon>
        <taxon>Bacillati</taxon>
        <taxon>Actinomycetota</taxon>
        <taxon>Actinomycetes</taxon>
        <taxon>Mycobacteriales</taxon>
        <taxon>Mycobacteriaceae</taxon>
        <taxon>Mycolicibacterium</taxon>
    </lineage>
</organism>
<dbReference type="Proteomes" id="UP000199707">
    <property type="component" value="Unassembled WGS sequence"/>
</dbReference>
<dbReference type="STRING" id="1502745.SAMN02799620_02474"/>
<evidence type="ECO:0000259" key="2">
    <source>
        <dbReference type="Pfam" id="PF10708"/>
    </source>
</evidence>
<keyword evidence="1" id="KW-0472">Membrane</keyword>
<dbReference type="RefSeq" id="WP_090357110.1">
    <property type="nucleotide sequence ID" value="NZ_FMUB01000004.1"/>
</dbReference>
<dbReference type="AlphaFoldDB" id="A0A1G4W659"/>
<accession>A0A1G4W659</accession>
<protein>
    <recommendedName>
        <fullName evidence="2">DUF2510 domain-containing protein</fullName>
    </recommendedName>
</protein>
<evidence type="ECO:0000256" key="1">
    <source>
        <dbReference type="SAM" id="Phobius"/>
    </source>
</evidence>
<keyword evidence="1" id="KW-0812">Transmembrane</keyword>
<gene>
    <name evidence="3" type="ORF">SAMN02799620_02474</name>
</gene>
<proteinExistence type="predicted"/>
<evidence type="ECO:0000313" key="3">
    <source>
        <dbReference type="EMBL" id="SCX17379.1"/>
    </source>
</evidence>
<sequence>MPETQSTPPGWFSDPLSGGLRWWDGRQWTEHRQPAAYAQSAPVSTGAQVPWFAEVQAAQAAHKRRTRWMALIAAVILVAGGIGWYFLAQNYTSPDWYQEGYDIGYRIPLVGSSVDGACDLALLGKIKLGDNPRLRRNRELRRGCVQGVLDHAREHKPLPTLK</sequence>
<dbReference type="InterPro" id="IPR018929">
    <property type="entry name" value="DUF2510"/>
</dbReference>
<dbReference type="Pfam" id="PF10708">
    <property type="entry name" value="DUF2510"/>
    <property type="match status" value="1"/>
</dbReference>
<feature type="transmembrane region" description="Helical" evidence="1">
    <location>
        <begin position="68"/>
        <end position="87"/>
    </location>
</feature>
<name>A0A1G4W659_9MYCO</name>
<dbReference type="EMBL" id="FMUB01000004">
    <property type="protein sequence ID" value="SCX17379.1"/>
    <property type="molecule type" value="Genomic_DNA"/>
</dbReference>
<feature type="domain" description="DUF2510" evidence="2">
    <location>
        <begin position="9"/>
        <end position="40"/>
    </location>
</feature>
<reference evidence="4" key="1">
    <citation type="submission" date="2016-10" db="EMBL/GenBank/DDBJ databases">
        <authorList>
            <person name="Varghese N."/>
            <person name="Submissions S."/>
        </authorList>
    </citation>
    <scope>NUCLEOTIDE SEQUENCE [LARGE SCALE GENOMIC DNA]</scope>
    <source>
        <strain evidence="4">UNC267MFSha1.1M11</strain>
    </source>
</reference>